<evidence type="ECO:0000313" key="2">
    <source>
        <dbReference type="Proteomes" id="UP001595615"/>
    </source>
</evidence>
<keyword evidence="2" id="KW-1185">Reference proteome</keyword>
<evidence type="ECO:0008006" key="3">
    <source>
        <dbReference type="Google" id="ProtNLM"/>
    </source>
</evidence>
<protein>
    <recommendedName>
        <fullName evidence="3">DNA breaking-rejoining protein</fullName>
    </recommendedName>
</protein>
<comment type="caution">
    <text evidence="1">The sequence shown here is derived from an EMBL/GenBank/DDBJ whole genome shotgun (WGS) entry which is preliminary data.</text>
</comment>
<evidence type="ECO:0000313" key="1">
    <source>
        <dbReference type="EMBL" id="MFC3713237.1"/>
    </source>
</evidence>
<accession>A0ABV7XDA9</accession>
<proteinExistence type="predicted"/>
<dbReference type="Gene3D" id="2.60.120.380">
    <property type="match status" value="1"/>
</dbReference>
<name>A0ABV7XDA9_9SPHN</name>
<dbReference type="EMBL" id="JBHRXV010000010">
    <property type="protein sequence ID" value="MFC3713237.1"/>
    <property type="molecule type" value="Genomic_DNA"/>
</dbReference>
<sequence>MAAVALVAAAPAVVPKRLSVTSQTPVTAKGSLKGDQFVDYVLAGTEGHTLSVAMTTTNRSAYFNLTAPGSDTALFIGSIDGGKFSGKLPVTGDYRLRVYLMRSAARRGDSADYRLRAWVLPTR</sequence>
<dbReference type="RefSeq" id="WP_380861528.1">
    <property type="nucleotide sequence ID" value="NZ_JBHRXV010000010.1"/>
</dbReference>
<reference evidence="2" key="1">
    <citation type="journal article" date="2019" name="Int. J. Syst. Evol. Microbiol.">
        <title>The Global Catalogue of Microorganisms (GCM) 10K type strain sequencing project: providing services to taxonomists for standard genome sequencing and annotation.</title>
        <authorList>
            <consortium name="The Broad Institute Genomics Platform"/>
            <consortium name="The Broad Institute Genome Sequencing Center for Infectious Disease"/>
            <person name="Wu L."/>
            <person name="Ma J."/>
        </authorList>
    </citation>
    <scope>NUCLEOTIDE SEQUENCE [LARGE SCALE GENOMIC DNA]</scope>
    <source>
        <strain evidence="2">KCTC 42644</strain>
    </source>
</reference>
<gene>
    <name evidence="1" type="ORF">ACFOMD_11675</name>
</gene>
<dbReference type="Proteomes" id="UP001595615">
    <property type="component" value="Unassembled WGS sequence"/>
</dbReference>
<organism evidence="1 2">
    <name type="scientific">Sphingoaurantiacus capsulatus</name>
    <dbReference type="NCBI Taxonomy" id="1771310"/>
    <lineage>
        <taxon>Bacteria</taxon>
        <taxon>Pseudomonadati</taxon>
        <taxon>Pseudomonadota</taxon>
        <taxon>Alphaproteobacteria</taxon>
        <taxon>Sphingomonadales</taxon>
        <taxon>Sphingosinicellaceae</taxon>
        <taxon>Sphingoaurantiacus</taxon>
    </lineage>
</organism>